<protein>
    <recommendedName>
        <fullName evidence="8">AP2/ERF domain-containing protein</fullName>
    </recommendedName>
</protein>
<evidence type="ECO:0000256" key="5">
    <source>
        <dbReference type="ARBA" id="ARBA00023163"/>
    </source>
</evidence>
<keyword evidence="6" id="KW-0539">Nucleus</keyword>
<evidence type="ECO:0000256" key="7">
    <source>
        <dbReference type="SAM" id="MobiDB-lite"/>
    </source>
</evidence>
<comment type="caution">
    <text evidence="9">The sequence shown here is derived from an EMBL/GenBank/DDBJ whole genome shotgun (WGS) entry which is preliminary data.</text>
</comment>
<name>A0A8X8W922_SALSN</name>
<dbReference type="CDD" id="cd00018">
    <property type="entry name" value="AP2"/>
    <property type="match status" value="1"/>
</dbReference>
<keyword evidence="2" id="KW-0611">Plant defense</keyword>
<organism evidence="9">
    <name type="scientific">Salvia splendens</name>
    <name type="common">Scarlet sage</name>
    <dbReference type="NCBI Taxonomy" id="180675"/>
    <lineage>
        <taxon>Eukaryota</taxon>
        <taxon>Viridiplantae</taxon>
        <taxon>Streptophyta</taxon>
        <taxon>Embryophyta</taxon>
        <taxon>Tracheophyta</taxon>
        <taxon>Spermatophyta</taxon>
        <taxon>Magnoliopsida</taxon>
        <taxon>eudicotyledons</taxon>
        <taxon>Gunneridae</taxon>
        <taxon>Pentapetalae</taxon>
        <taxon>asterids</taxon>
        <taxon>lamiids</taxon>
        <taxon>Lamiales</taxon>
        <taxon>Lamiaceae</taxon>
        <taxon>Nepetoideae</taxon>
        <taxon>Mentheae</taxon>
        <taxon>Salviinae</taxon>
        <taxon>Salvia</taxon>
        <taxon>Salvia subgen. Calosphace</taxon>
        <taxon>core Calosphace</taxon>
    </lineage>
</organism>
<evidence type="ECO:0000256" key="1">
    <source>
        <dbReference type="ARBA" id="ARBA00004123"/>
    </source>
</evidence>
<dbReference type="InterPro" id="IPR050913">
    <property type="entry name" value="AP2/ERF_ERF"/>
</dbReference>
<proteinExistence type="predicted"/>
<dbReference type="Proteomes" id="UP000298416">
    <property type="component" value="Unassembled WGS sequence"/>
</dbReference>
<evidence type="ECO:0000256" key="3">
    <source>
        <dbReference type="ARBA" id="ARBA00023015"/>
    </source>
</evidence>
<dbReference type="GO" id="GO:0003700">
    <property type="term" value="F:DNA-binding transcription factor activity"/>
    <property type="evidence" value="ECO:0007669"/>
    <property type="project" value="InterPro"/>
</dbReference>
<dbReference type="EMBL" id="PNBA02000020">
    <property type="protein sequence ID" value="KAG6389844.1"/>
    <property type="molecule type" value="Genomic_DNA"/>
</dbReference>
<reference evidence="9" key="2">
    <citation type="submission" date="2020-08" db="EMBL/GenBank/DDBJ databases">
        <title>Plant Genome Project.</title>
        <authorList>
            <person name="Zhang R.-G."/>
        </authorList>
    </citation>
    <scope>NUCLEOTIDE SEQUENCE</scope>
    <source>
        <strain evidence="9">Huo1</strain>
        <tissue evidence="9">Leaf</tissue>
    </source>
</reference>
<evidence type="ECO:0000313" key="9">
    <source>
        <dbReference type="EMBL" id="KAG6389844.1"/>
    </source>
</evidence>
<sequence>MEEAILYPPKYTEHRKTTTKIIKPPPQNPRKHHRSSSAAAKTIRISVTDPYATDSSSDDGVFRRQRIKKHITEIRMETTATAEVNLKPNPKPIKPPKQASSCGARKFRGVRQRPWGKWAAEIRDPCRKVRLWLGTYDTAEEAAMVYDNAAVKLRGPDALTNFTAPPVKEAASVSGYDSGDESHNLTSPVSVFRFSQSSDYTEPAGLSSQSSDFTESDRSVLVNKVVKKETLPCLLIDEQSRTGPVCFGSKVEECQGETSAVLDYLSTDIPFLDDFFNFHPLEDQLFGDIPGFCDDFTVRIDKFPSLDAAYKQKVELGDVKDSFQQLGSLDVEDYFQDM</sequence>
<dbReference type="InterPro" id="IPR036955">
    <property type="entry name" value="AP2/ERF_dom_sf"/>
</dbReference>
<dbReference type="GO" id="GO:0003677">
    <property type="term" value="F:DNA binding"/>
    <property type="evidence" value="ECO:0007669"/>
    <property type="project" value="UniProtKB-KW"/>
</dbReference>
<dbReference type="PRINTS" id="PR00367">
    <property type="entry name" value="ETHRSPELEMNT"/>
</dbReference>
<comment type="subcellular location">
    <subcellularLocation>
        <location evidence="1">Nucleus</location>
    </subcellularLocation>
</comment>
<accession>A0A8X8W922</accession>
<evidence type="ECO:0000313" key="10">
    <source>
        <dbReference type="Proteomes" id="UP000298416"/>
    </source>
</evidence>
<feature type="region of interest" description="Disordered" evidence="7">
    <location>
        <begin position="1"/>
        <end position="59"/>
    </location>
</feature>
<keyword evidence="3" id="KW-0805">Transcription regulation</keyword>
<dbReference type="PANTHER" id="PTHR31194">
    <property type="entry name" value="SHN SHINE , DNA BINDING / TRANSCRIPTION FACTOR"/>
    <property type="match status" value="1"/>
</dbReference>
<feature type="domain" description="AP2/ERF" evidence="8">
    <location>
        <begin position="106"/>
        <end position="163"/>
    </location>
</feature>
<keyword evidence="10" id="KW-1185">Reference proteome</keyword>
<dbReference type="FunFam" id="3.30.730.10:FF:000001">
    <property type="entry name" value="Ethylene-responsive transcription factor 2"/>
    <property type="match status" value="1"/>
</dbReference>
<dbReference type="InterPro" id="IPR016177">
    <property type="entry name" value="DNA-bd_dom_sf"/>
</dbReference>
<dbReference type="InterPro" id="IPR001471">
    <property type="entry name" value="AP2/ERF_dom"/>
</dbReference>
<evidence type="ECO:0000256" key="4">
    <source>
        <dbReference type="ARBA" id="ARBA00023125"/>
    </source>
</evidence>
<dbReference type="AlphaFoldDB" id="A0A8X8W922"/>
<gene>
    <name evidence="9" type="ORF">SASPL_151318</name>
</gene>
<dbReference type="SUPFAM" id="SSF54171">
    <property type="entry name" value="DNA-binding domain"/>
    <property type="match status" value="1"/>
</dbReference>
<dbReference type="PANTHER" id="PTHR31194:SF218">
    <property type="entry name" value="AP2_ERF DOMAIN-CONTAINING PROTEIN"/>
    <property type="match status" value="1"/>
</dbReference>
<keyword evidence="4" id="KW-0238">DNA-binding</keyword>
<evidence type="ECO:0000256" key="2">
    <source>
        <dbReference type="ARBA" id="ARBA00022821"/>
    </source>
</evidence>
<dbReference type="Pfam" id="PF00847">
    <property type="entry name" value="AP2"/>
    <property type="match status" value="1"/>
</dbReference>
<evidence type="ECO:0000259" key="8">
    <source>
        <dbReference type="PROSITE" id="PS51032"/>
    </source>
</evidence>
<dbReference type="GO" id="GO:0006952">
    <property type="term" value="P:defense response"/>
    <property type="evidence" value="ECO:0007669"/>
    <property type="project" value="UniProtKB-KW"/>
</dbReference>
<dbReference type="SMART" id="SM00380">
    <property type="entry name" value="AP2"/>
    <property type="match status" value="1"/>
</dbReference>
<dbReference type="OrthoDB" id="902335at2759"/>
<dbReference type="Gene3D" id="3.30.730.10">
    <property type="entry name" value="AP2/ERF domain"/>
    <property type="match status" value="1"/>
</dbReference>
<dbReference type="GO" id="GO:0005634">
    <property type="term" value="C:nucleus"/>
    <property type="evidence" value="ECO:0007669"/>
    <property type="project" value="UniProtKB-SubCell"/>
</dbReference>
<evidence type="ECO:0000256" key="6">
    <source>
        <dbReference type="ARBA" id="ARBA00023242"/>
    </source>
</evidence>
<dbReference type="PROSITE" id="PS51032">
    <property type="entry name" value="AP2_ERF"/>
    <property type="match status" value="1"/>
</dbReference>
<feature type="region of interest" description="Disordered" evidence="7">
    <location>
        <begin position="85"/>
        <end position="104"/>
    </location>
</feature>
<reference evidence="9" key="1">
    <citation type="submission" date="2018-01" db="EMBL/GenBank/DDBJ databases">
        <authorList>
            <person name="Mao J.F."/>
        </authorList>
    </citation>
    <scope>NUCLEOTIDE SEQUENCE</scope>
    <source>
        <strain evidence="9">Huo1</strain>
        <tissue evidence="9">Leaf</tissue>
    </source>
</reference>
<keyword evidence="5" id="KW-0804">Transcription</keyword>